<keyword evidence="1" id="KW-0472">Membrane</keyword>
<dbReference type="RefSeq" id="WP_163608374.1">
    <property type="nucleotide sequence ID" value="NZ_JAABOO010000004.1"/>
</dbReference>
<sequence>MKKKTKRRWANYFIELLIVIIGITIAFWFNNLADTIKNRKQKIAYLTDIKNDLKTDSLKLVNNIKNNEIKSETLYRSLELIKRTAPIDSVLSHILEIGSYDFFKPDNFTLTSLLQSGDLKLIDSEQTKRELMRLLQMYESIDNMQINFLQALDENYFPMLISKVDMTELRTTDPDYFYGIEIKNYCAYTLNETDRHIKNYKYAQNQVNNVMKLIKDELSR</sequence>
<dbReference type="Proteomes" id="UP000468581">
    <property type="component" value="Unassembled WGS sequence"/>
</dbReference>
<accession>A0A6P0UX91</accession>
<feature type="transmembrane region" description="Helical" evidence="1">
    <location>
        <begin position="12"/>
        <end position="29"/>
    </location>
</feature>
<keyword evidence="1" id="KW-0812">Transmembrane</keyword>
<proteinExistence type="predicted"/>
<dbReference type="Pfam" id="PF19578">
    <property type="entry name" value="DUF6090"/>
    <property type="match status" value="1"/>
</dbReference>
<dbReference type="EMBL" id="JAABOO010000004">
    <property type="protein sequence ID" value="NER15076.1"/>
    <property type="molecule type" value="Genomic_DNA"/>
</dbReference>
<gene>
    <name evidence="2" type="ORF">GWK08_16600</name>
</gene>
<dbReference type="AlphaFoldDB" id="A0A6P0UX91"/>
<name>A0A6P0UX91_9FLAO</name>
<dbReference type="InterPro" id="IPR045749">
    <property type="entry name" value="DUF6090"/>
</dbReference>
<reference evidence="2 3" key="1">
    <citation type="submission" date="2020-01" db="EMBL/GenBank/DDBJ databases">
        <title>Leptobacterium flavescens.</title>
        <authorList>
            <person name="Wang G."/>
        </authorList>
    </citation>
    <scope>NUCLEOTIDE SEQUENCE [LARGE SCALE GENOMIC DNA]</scope>
    <source>
        <strain evidence="2 3">KCTC 22160</strain>
    </source>
</reference>
<keyword evidence="1" id="KW-1133">Transmembrane helix</keyword>
<keyword evidence="3" id="KW-1185">Reference proteome</keyword>
<evidence type="ECO:0000313" key="3">
    <source>
        <dbReference type="Proteomes" id="UP000468581"/>
    </source>
</evidence>
<comment type="caution">
    <text evidence="2">The sequence shown here is derived from an EMBL/GenBank/DDBJ whole genome shotgun (WGS) entry which is preliminary data.</text>
</comment>
<organism evidence="2 3">
    <name type="scientific">Leptobacterium flavescens</name>
    <dbReference type="NCBI Taxonomy" id="472055"/>
    <lineage>
        <taxon>Bacteria</taxon>
        <taxon>Pseudomonadati</taxon>
        <taxon>Bacteroidota</taxon>
        <taxon>Flavobacteriia</taxon>
        <taxon>Flavobacteriales</taxon>
        <taxon>Flavobacteriaceae</taxon>
        <taxon>Leptobacterium</taxon>
    </lineage>
</organism>
<evidence type="ECO:0000313" key="2">
    <source>
        <dbReference type="EMBL" id="NER15076.1"/>
    </source>
</evidence>
<evidence type="ECO:0000256" key="1">
    <source>
        <dbReference type="SAM" id="Phobius"/>
    </source>
</evidence>
<protein>
    <submittedName>
        <fullName evidence="2">Uncharacterized protein</fullName>
    </submittedName>
</protein>